<keyword evidence="3" id="KW-1185">Reference proteome</keyword>
<protein>
    <submittedName>
        <fullName evidence="2">Uncharacterized protein</fullName>
    </submittedName>
</protein>
<keyword evidence="1" id="KW-0812">Transmembrane</keyword>
<dbReference type="EMBL" id="QFFI01000062">
    <property type="protein sequence ID" value="PWG60947.1"/>
    <property type="molecule type" value="Genomic_DNA"/>
</dbReference>
<dbReference type="Proteomes" id="UP000245474">
    <property type="component" value="Unassembled WGS sequence"/>
</dbReference>
<dbReference type="AlphaFoldDB" id="A0A2U2MVR1"/>
<feature type="transmembrane region" description="Helical" evidence="1">
    <location>
        <begin position="34"/>
        <end position="53"/>
    </location>
</feature>
<evidence type="ECO:0000313" key="2">
    <source>
        <dbReference type="EMBL" id="PWG60947.1"/>
    </source>
</evidence>
<evidence type="ECO:0000256" key="1">
    <source>
        <dbReference type="SAM" id="Phobius"/>
    </source>
</evidence>
<sequence>MFSYSLNSQADAGRKPSAAWADLPGARATAAQPFVIVAFTAIVAGGLCAAAIAHAPSRAIVWMVAYLVLVVGAGQLVLGLGQALLAAEAPSRARVALECVVLNAGNAGVIAGVLSERFIVVAAGEALFAVALGCFLAGTRAATHRPLLLAYRTIAGILLAGAIVGLVLSARS</sequence>
<feature type="transmembrane region" description="Helical" evidence="1">
    <location>
        <begin position="93"/>
        <end position="112"/>
    </location>
</feature>
<evidence type="ECO:0000313" key="3">
    <source>
        <dbReference type="Proteomes" id="UP000245474"/>
    </source>
</evidence>
<comment type="caution">
    <text evidence="2">The sequence shown here is derived from an EMBL/GenBank/DDBJ whole genome shotgun (WGS) entry which is preliminary data.</text>
</comment>
<keyword evidence="1" id="KW-1133">Transmembrane helix</keyword>
<accession>A0A2U2MVR1</accession>
<name>A0A2U2MVR1_9GAMM</name>
<proteinExistence type="predicted"/>
<feature type="transmembrane region" description="Helical" evidence="1">
    <location>
        <begin position="59"/>
        <end position="81"/>
    </location>
</feature>
<dbReference type="RefSeq" id="WP_109680386.1">
    <property type="nucleotide sequence ID" value="NZ_CP086615.1"/>
</dbReference>
<organism evidence="2 3">
    <name type="scientific">Sediminicurvatus halobius</name>
    <dbReference type="NCBI Taxonomy" id="2182432"/>
    <lineage>
        <taxon>Bacteria</taxon>
        <taxon>Pseudomonadati</taxon>
        <taxon>Pseudomonadota</taxon>
        <taxon>Gammaproteobacteria</taxon>
        <taxon>Chromatiales</taxon>
        <taxon>Ectothiorhodospiraceae</taxon>
        <taxon>Sediminicurvatus</taxon>
    </lineage>
</organism>
<gene>
    <name evidence="2" type="ORF">DEM34_18955</name>
</gene>
<reference evidence="2 3" key="1">
    <citation type="submission" date="2018-05" db="EMBL/GenBank/DDBJ databases">
        <title>Spiribacter halobius sp. nov., a moderately halophilic bacterium isolated from marine solar saltern.</title>
        <authorList>
            <person name="Zheng W.-S."/>
            <person name="Lu D.-C."/>
            <person name="Du Z.-J."/>
        </authorList>
    </citation>
    <scope>NUCLEOTIDE SEQUENCE [LARGE SCALE GENOMIC DNA]</scope>
    <source>
        <strain evidence="2 3">E85</strain>
    </source>
</reference>
<keyword evidence="1" id="KW-0472">Membrane</keyword>
<feature type="transmembrane region" description="Helical" evidence="1">
    <location>
        <begin position="149"/>
        <end position="170"/>
    </location>
</feature>
<feature type="transmembrane region" description="Helical" evidence="1">
    <location>
        <begin position="118"/>
        <end position="137"/>
    </location>
</feature>